<evidence type="ECO:0000313" key="1">
    <source>
        <dbReference type="EMBL" id="GBQ92277.1"/>
    </source>
</evidence>
<reference evidence="1" key="1">
    <citation type="submission" date="2013-04" db="EMBL/GenBank/DDBJ databases">
        <title>The genome sequencing project of 58 acetic acid bacteria.</title>
        <authorList>
            <person name="Okamoto-Kainuma A."/>
            <person name="Ishikawa M."/>
            <person name="Umino S."/>
            <person name="Koizumi Y."/>
            <person name="Shiwa Y."/>
            <person name="Yoshikawa H."/>
            <person name="Matsutani M."/>
            <person name="Matsushita K."/>
        </authorList>
    </citation>
    <scope>NUCLEOTIDE SEQUENCE</scope>
    <source>
        <strain evidence="1">NRIC 0535</strain>
    </source>
</reference>
<proteinExistence type="predicted"/>
<dbReference type="Proteomes" id="UP001062776">
    <property type="component" value="Unassembled WGS sequence"/>
</dbReference>
<dbReference type="EMBL" id="BAPV01000057">
    <property type="protein sequence ID" value="GBQ92277.1"/>
    <property type="molecule type" value="Genomic_DNA"/>
</dbReference>
<sequence>MPFLPLITATARVRLASEAIMRCGFGMRTACLTLLGLSAGLTACSPPAPPSKDPIGLWTGALVADEGSCPTTTDSTLQIGTKVISFTPGDNALVLKGVRGTDPHHYHAQLDLKDAQGKPYSIVFNGYPVGNAIGGIYGAPTCRAHIVMTRPNH</sequence>
<evidence type="ECO:0000313" key="2">
    <source>
        <dbReference type="Proteomes" id="UP001062776"/>
    </source>
</evidence>
<organism evidence="1 2">
    <name type="scientific">Asaia krungthepensis NRIC 0535</name>
    <dbReference type="NCBI Taxonomy" id="1307925"/>
    <lineage>
        <taxon>Bacteria</taxon>
        <taxon>Pseudomonadati</taxon>
        <taxon>Pseudomonadota</taxon>
        <taxon>Alphaproteobacteria</taxon>
        <taxon>Acetobacterales</taxon>
        <taxon>Acetobacteraceae</taxon>
        <taxon>Asaia</taxon>
    </lineage>
</organism>
<comment type="caution">
    <text evidence="1">The sequence shown here is derived from an EMBL/GenBank/DDBJ whole genome shotgun (WGS) entry which is preliminary data.</text>
</comment>
<accession>A0ABQ0Q5D2</accession>
<name>A0ABQ0Q5D2_9PROT</name>
<protein>
    <recommendedName>
        <fullName evidence="3">Lipoprotein</fullName>
    </recommendedName>
</protein>
<keyword evidence="2" id="KW-1185">Reference proteome</keyword>
<evidence type="ECO:0008006" key="3">
    <source>
        <dbReference type="Google" id="ProtNLM"/>
    </source>
</evidence>
<gene>
    <name evidence="1" type="ORF">AA0535_2504</name>
</gene>